<organism evidence="3 4">
    <name type="scientific">Tychonema bourrellyi FEM_GT703</name>
    <dbReference type="NCBI Taxonomy" id="2040638"/>
    <lineage>
        <taxon>Bacteria</taxon>
        <taxon>Bacillati</taxon>
        <taxon>Cyanobacteriota</taxon>
        <taxon>Cyanophyceae</taxon>
        <taxon>Oscillatoriophycideae</taxon>
        <taxon>Oscillatoriales</taxon>
        <taxon>Microcoleaceae</taxon>
        <taxon>Tychonema</taxon>
    </lineage>
</organism>
<comment type="caution">
    <text evidence="3">The sequence shown here is derived from an EMBL/GenBank/DDBJ whole genome shotgun (WGS) entry which is preliminary data.</text>
</comment>
<dbReference type="InterPro" id="IPR014729">
    <property type="entry name" value="Rossmann-like_a/b/a_fold"/>
</dbReference>
<feature type="domain" description="UspA" evidence="2">
    <location>
        <begin position="3"/>
        <end position="158"/>
    </location>
</feature>
<dbReference type="InterPro" id="IPR006016">
    <property type="entry name" value="UspA"/>
</dbReference>
<dbReference type="Gene3D" id="3.40.50.620">
    <property type="entry name" value="HUPs"/>
    <property type="match status" value="1"/>
</dbReference>
<evidence type="ECO:0000313" key="3">
    <source>
        <dbReference type="EMBL" id="PHX54747.1"/>
    </source>
</evidence>
<evidence type="ECO:0000256" key="1">
    <source>
        <dbReference type="ARBA" id="ARBA00008791"/>
    </source>
</evidence>
<keyword evidence="4" id="KW-1185">Reference proteome</keyword>
<evidence type="ECO:0000259" key="2">
    <source>
        <dbReference type="Pfam" id="PF00582"/>
    </source>
</evidence>
<dbReference type="SUPFAM" id="SSF52402">
    <property type="entry name" value="Adenine nucleotide alpha hydrolases-like"/>
    <property type="match status" value="1"/>
</dbReference>
<dbReference type="Pfam" id="PF00582">
    <property type="entry name" value="Usp"/>
    <property type="match status" value="1"/>
</dbReference>
<dbReference type="OrthoDB" id="516822at2"/>
<dbReference type="Proteomes" id="UP000226442">
    <property type="component" value="Unassembled WGS sequence"/>
</dbReference>
<dbReference type="PRINTS" id="PR01438">
    <property type="entry name" value="UNVRSLSTRESS"/>
</dbReference>
<dbReference type="PANTHER" id="PTHR46268:SF8">
    <property type="entry name" value="UNIVERSAL STRESS PROTEIN SLL1388"/>
    <property type="match status" value="1"/>
</dbReference>
<dbReference type="AlphaFoldDB" id="A0A2G4EZW9"/>
<proteinExistence type="inferred from homology"/>
<dbReference type="RefSeq" id="WP_096828363.1">
    <property type="nucleotide sequence ID" value="NZ_NXIB02000080.1"/>
</dbReference>
<comment type="similarity">
    <text evidence="1">Belongs to the universal stress protein A family.</text>
</comment>
<protein>
    <submittedName>
        <fullName evidence="3">Universal stress protein</fullName>
    </submittedName>
</protein>
<name>A0A2G4EZW9_9CYAN</name>
<dbReference type="InterPro" id="IPR006015">
    <property type="entry name" value="Universal_stress_UspA"/>
</dbReference>
<dbReference type="CDD" id="cd00293">
    <property type="entry name" value="USP-like"/>
    <property type="match status" value="1"/>
</dbReference>
<gene>
    <name evidence="3" type="ORF">CP500_014495</name>
</gene>
<reference evidence="3" key="1">
    <citation type="submission" date="2017-10" db="EMBL/GenBank/DDBJ databases">
        <title>Draft genome sequence of the planktic cyanobacteria Tychonema bourrellyi isolated from alpine lentic freshwater.</title>
        <authorList>
            <person name="Tett A."/>
            <person name="Armanini F."/>
            <person name="Asnicar F."/>
            <person name="Boscaini A."/>
            <person name="Pasolli E."/>
            <person name="Zolfo M."/>
            <person name="Donati C."/>
            <person name="Salmaso N."/>
            <person name="Segata N."/>
        </authorList>
    </citation>
    <scope>NUCLEOTIDE SEQUENCE</scope>
    <source>
        <strain evidence="3">FEM_GT703</strain>
    </source>
</reference>
<dbReference type="PANTHER" id="PTHR46268">
    <property type="entry name" value="STRESS RESPONSE PROTEIN NHAX"/>
    <property type="match status" value="1"/>
</dbReference>
<sequence length="165" mass="18227">MTFKKIFAALDESELSHSVFSQTLELAQANQAEVMLFHCISVNTLGQSAVPIPVDLGMNVQLMDQAYQAQRLLRETELKQSESLLKKYCDAAANQGVQVEFDSQMDGDPGHCICEYAQNWGADLIILGRRGRTGLTEAFLGSVSNYVVHHASCSVFVIQEPKSEK</sequence>
<evidence type="ECO:0000313" key="4">
    <source>
        <dbReference type="Proteomes" id="UP000226442"/>
    </source>
</evidence>
<accession>A0A2G4EZW9</accession>
<dbReference type="EMBL" id="NXIB02000080">
    <property type="protein sequence ID" value="PHX54747.1"/>
    <property type="molecule type" value="Genomic_DNA"/>
</dbReference>